<feature type="domain" description="HTH lacI-type" evidence="4">
    <location>
        <begin position="3"/>
        <end position="57"/>
    </location>
</feature>
<evidence type="ECO:0000256" key="3">
    <source>
        <dbReference type="ARBA" id="ARBA00023163"/>
    </source>
</evidence>
<evidence type="ECO:0000256" key="2">
    <source>
        <dbReference type="ARBA" id="ARBA00023125"/>
    </source>
</evidence>
<dbReference type="AlphaFoldDB" id="A0A9X4AE05"/>
<dbReference type="GO" id="GO:0000976">
    <property type="term" value="F:transcription cis-regulatory region binding"/>
    <property type="evidence" value="ECO:0007669"/>
    <property type="project" value="TreeGrafter"/>
</dbReference>
<dbReference type="Pfam" id="PF13377">
    <property type="entry name" value="Peripla_BP_3"/>
    <property type="match status" value="1"/>
</dbReference>
<accession>A0A9X4AE05</accession>
<evidence type="ECO:0000259" key="4">
    <source>
        <dbReference type="PROSITE" id="PS50932"/>
    </source>
</evidence>
<dbReference type="PANTHER" id="PTHR30146">
    <property type="entry name" value="LACI-RELATED TRANSCRIPTIONAL REPRESSOR"/>
    <property type="match status" value="1"/>
</dbReference>
<dbReference type="Gene3D" id="3.40.50.2300">
    <property type="match status" value="2"/>
</dbReference>
<dbReference type="Pfam" id="PF00356">
    <property type="entry name" value="LacI"/>
    <property type="match status" value="1"/>
</dbReference>
<dbReference type="SUPFAM" id="SSF47413">
    <property type="entry name" value="lambda repressor-like DNA-binding domains"/>
    <property type="match status" value="1"/>
</dbReference>
<dbReference type="InterPro" id="IPR028082">
    <property type="entry name" value="Peripla_BP_I"/>
</dbReference>
<dbReference type="InterPro" id="IPR000843">
    <property type="entry name" value="HTH_LacI"/>
</dbReference>
<evidence type="ECO:0000313" key="6">
    <source>
        <dbReference type="Proteomes" id="UP001145069"/>
    </source>
</evidence>
<sequence>MSITIKDIAELAGVSYSTVSKALNNSPLVKPNTKAKIIRIAKEQGYEPNFAARRLVQKQSHTIGLVWPTVERVALSTLVTKIKEEIEKHGYSMILSINSASTAIEMFKRFQIDAVIVFEETKQKMDASVFANLPIISYGTALNNEIPFVDVNYRQAMLLGVKYLVDLGHKRISFVGDFSPVDQRQIEKYEGFLEAFEKYNLPVTPHTIVNTGGLDWYDGYHATKRLVETDSTLPTAVIGSSYDISAGIIRALREKDLIIPKDISVIGYDNIPQMANLETPLTSIGPPIDVIAKEIVTTVFMLMDEKDSVPTIQTIHPELKERASCAIAKST</sequence>
<dbReference type="PRINTS" id="PR00036">
    <property type="entry name" value="HTHLACI"/>
</dbReference>
<dbReference type="CDD" id="cd01392">
    <property type="entry name" value="HTH_LacI"/>
    <property type="match status" value="1"/>
</dbReference>
<reference evidence="5" key="1">
    <citation type="submission" date="2022-06" db="EMBL/GenBank/DDBJ databases">
        <title>Aquibacillus sp. a new bacterium isolated from soil saline samples.</title>
        <authorList>
            <person name="Galisteo C."/>
            <person name="De La Haba R."/>
            <person name="Sanchez-Porro C."/>
            <person name="Ventosa A."/>
        </authorList>
    </citation>
    <scope>NUCLEOTIDE SEQUENCE</scope>
    <source>
        <strain evidence="5">3ASR75-54</strain>
    </source>
</reference>
<dbReference type="Proteomes" id="UP001145069">
    <property type="component" value="Unassembled WGS sequence"/>
</dbReference>
<organism evidence="5 6">
    <name type="scientific">Aquibacillus salsiterrae</name>
    <dbReference type="NCBI Taxonomy" id="2950439"/>
    <lineage>
        <taxon>Bacteria</taxon>
        <taxon>Bacillati</taxon>
        <taxon>Bacillota</taxon>
        <taxon>Bacilli</taxon>
        <taxon>Bacillales</taxon>
        <taxon>Bacillaceae</taxon>
        <taxon>Aquibacillus</taxon>
    </lineage>
</organism>
<dbReference type="SMART" id="SM00354">
    <property type="entry name" value="HTH_LACI"/>
    <property type="match status" value="1"/>
</dbReference>
<proteinExistence type="predicted"/>
<gene>
    <name evidence="5" type="ORF">NC799_04640</name>
</gene>
<dbReference type="InterPro" id="IPR010982">
    <property type="entry name" value="Lambda_DNA-bd_dom_sf"/>
</dbReference>
<dbReference type="RefSeq" id="WP_272445184.1">
    <property type="nucleotide sequence ID" value="NZ_JAMQKC010000002.1"/>
</dbReference>
<keyword evidence="2" id="KW-0238">DNA-binding</keyword>
<evidence type="ECO:0000256" key="1">
    <source>
        <dbReference type="ARBA" id="ARBA00023015"/>
    </source>
</evidence>
<dbReference type="SUPFAM" id="SSF53822">
    <property type="entry name" value="Periplasmic binding protein-like I"/>
    <property type="match status" value="1"/>
</dbReference>
<dbReference type="PANTHER" id="PTHR30146:SF120">
    <property type="entry name" value="ALANINE RACEMASE"/>
    <property type="match status" value="1"/>
</dbReference>
<comment type="caution">
    <text evidence="5">The sequence shown here is derived from an EMBL/GenBank/DDBJ whole genome shotgun (WGS) entry which is preliminary data.</text>
</comment>
<keyword evidence="3" id="KW-0804">Transcription</keyword>
<protein>
    <submittedName>
        <fullName evidence="5">LacI family transcriptional regulator</fullName>
    </submittedName>
</protein>
<dbReference type="EMBL" id="JAMQKC010000002">
    <property type="protein sequence ID" value="MDC3416197.1"/>
    <property type="molecule type" value="Genomic_DNA"/>
</dbReference>
<dbReference type="PROSITE" id="PS00356">
    <property type="entry name" value="HTH_LACI_1"/>
    <property type="match status" value="1"/>
</dbReference>
<dbReference type="PROSITE" id="PS50932">
    <property type="entry name" value="HTH_LACI_2"/>
    <property type="match status" value="1"/>
</dbReference>
<dbReference type="Gene3D" id="1.10.260.40">
    <property type="entry name" value="lambda repressor-like DNA-binding domains"/>
    <property type="match status" value="1"/>
</dbReference>
<evidence type="ECO:0000313" key="5">
    <source>
        <dbReference type="EMBL" id="MDC3416197.1"/>
    </source>
</evidence>
<dbReference type="InterPro" id="IPR046335">
    <property type="entry name" value="LacI/GalR-like_sensor"/>
</dbReference>
<dbReference type="GO" id="GO:0003700">
    <property type="term" value="F:DNA-binding transcription factor activity"/>
    <property type="evidence" value="ECO:0007669"/>
    <property type="project" value="TreeGrafter"/>
</dbReference>
<name>A0A9X4AE05_9BACI</name>
<keyword evidence="6" id="KW-1185">Reference proteome</keyword>
<keyword evidence="1" id="KW-0805">Transcription regulation</keyword>